<dbReference type="AlphaFoldDB" id="A0AAD1YX60"/>
<proteinExistence type="predicted"/>
<accession>A0AAD1YX60</accession>
<organism evidence="1 2">
    <name type="scientific">Fraxinus pennsylvanica</name>
    <dbReference type="NCBI Taxonomy" id="56036"/>
    <lineage>
        <taxon>Eukaryota</taxon>
        <taxon>Viridiplantae</taxon>
        <taxon>Streptophyta</taxon>
        <taxon>Embryophyta</taxon>
        <taxon>Tracheophyta</taxon>
        <taxon>Spermatophyta</taxon>
        <taxon>Magnoliopsida</taxon>
        <taxon>eudicotyledons</taxon>
        <taxon>Gunneridae</taxon>
        <taxon>Pentapetalae</taxon>
        <taxon>asterids</taxon>
        <taxon>lamiids</taxon>
        <taxon>Lamiales</taxon>
        <taxon>Oleaceae</taxon>
        <taxon>Oleeae</taxon>
        <taxon>Fraxinus</taxon>
    </lineage>
</organism>
<dbReference type="EMBL" id="OU503039">
    <property type="protein sequence ID" value="CAI9759038.1"/>
    <property type="molecule type" value="Genomic_DNA"/>
</dbReference>
<gene>
    <name evidence="1" type="ORF">FPE_LOCUS6468</name>
</gene>
<evidence type="ECO:0000313" key="1">
    <source>
        <dbReference type="EMBL" id="CAI9759038.1"/>
    </source>
</evidence>
<protein>
    <submittedName>
        <fullName evidence="1">Uncharacterized protein</fullName>
    </submittedName>
</protein>
<dbReference type="Proteomes" id="UP000834106">
    <property type="component" value="Chromosome 4"/>
</dbReference>
<keyword evidence="2" id="KW-1185">Reference proteome</keyword>
<sequence length="100" mass="11878">MTALFREFGELVKKLRCKNDKSDEYELLTDDSNDGKKERLRRGFFPVYVGEERKKFWVPVSKSSTLKCILDHYVEEYNPSEPISMPRITPEMFNCLLEYT</sequence>
<reference evidence="1" key="1">
    <citation type="submission" date="2023-05" db="EMBL/GenBank/DDBJ databases">
        <authorList>
            <person name="Huff M."/>
        </authorList>
    </citation>
    <scope>NUCLEOTIDE SEQUENCE</scope>
</reference>
<evidence type="ECO:0000313" key="2">
    <source>
        <dbReference type="Proteomes" id="UP000834106"/>
    </source>
</evidence>
<name>A0AAD1YX60_9LAMI</name>